<dbReference type="EMBL" id="JANVFU010000002">
    <property type="protein sequence ID" value="KAJ3748405.1"/>
    <property type="molecule type" value="Genomic_DNA"/>
</dbReference>
<dbReference type="PANTHER" id="PTHR34987">
    <property type="entry name" value="C, PUTATIVE (AFU_ORTHOLOGUE AFUA_3G02880)-RELATED"/>
    <property type="match status" value="1"/>
</dbReference>
<dbReference type="SUPFAM" id="SSF48208">
    <property type="entry name" value="Six-hairpin glycosidases"/>
    <property type="match status" value="1"/>
</dbReference>
<dbReference type="Proteomes" id="UP001142393">
    <property type="component" value="Unassembled WGS sequence"/>
</dbReference>
<proteinExistence type="predicted"/>
<evidence type="ECO:0000313" key="1">
    <source>
        <dbReference type="EMBL" id="KAJ3748405.1"/>
    </source>
</evidence>
<dbReference type="AlphaFoldDB" id="A0A9W8U0V5"/>
<dbReference type="InterPro" id="IPR012341">
    <property type="entry name" value="6hp_glycosidase-like_sf"/>
</dbReference>
<dbReference type="Gene3D" id="2.60.420.10">
    <property type="entry name" value="Maltose phosphorylase, domain 3"/>
    <property type="match status" value="1"/>
</dbReference>
<protein>
    <submittedName>
        <fullName evidence="1">Uncharacterized protein</fullName>
    </submittedName>
</protein>
<dbReference type="InterPro" id="IPR008928">
    <property type="entry name" value="6-hairpin_glycosidase_sf"/>
</dbReference>
<comment type="caution">
    <text evidence="1">The sequence shown here is derived from an EMBL/GenBank/DDBJ whole genome shotgun (WGS) entry which is preliminary data.</text>
</comment>
<organism evidence="1 2">
    <name type="scientific">Lentinula detonsa</name>
    <dbReference type="NCBI Taxonomy" id="2804962"/>
    <lineage>
        <taxon>Eukaryota</taxon>
        <taxon>Fungi</taxon>
        <taxon>Dikarya</taxon>
        <taxon>Basidiomycota</taxon>
        <taxon>Agaricomycotina</taxon>
        <taxon>Agaricomycetes</taxon>
        <taxon>Agaricomycetidae</taxon>
        <taxon>Agaricales</taxon>
        <taxon>Marasmiineae</taxon>
        <taxon>Omphalotaceae</taxon>
        <taxon>Lentinula</taxon>
    </lineage>
</organism>
<dbReference type="GO" id="GO:0005975">
    <property type="term" value="P:carbohydrate metabolic process"/>
    <property type="evidence" value="ECO:0007669"/>
    <property type="project" value="InterPro"/>
</dbReference>
<accession>A0A9W8U0V5</accession>
<keyword evidence="2" id="KW-1185">Reference proteome</keyword>
<name>A0A9W8U0V5_9AGAR</name>
<sequence>MHNSCFLTRSPYTSHAHGWSTGPTFSLSFHLLGLTVTSPQGATWSVAPVLSGLTAAEGGFETGLGWFGVNWTLTDDNAMFTLMTDTKLMDQ</sequence>
<dbReference type="GO" id="GO:0003824">
    <property type="term" value="F:catalytic activity"/>
    <property type="evidence" value="ECO:0007669"/>
    <property type="project" value="UniProtKB-ARBA"/>
</dbReference>
<reference evidence="1 2" key="1">
    <citation type="journal article" date="2023" name="Proc. Natl. Acad. Sci. U.S.A.">
        <title>A global phylogenomic analysis of the shiitake genus Lentinula.</title>
        <authorList>
            <person name="Sierra-Patev S."/>
            <person name="Min B."/>
            <person name="Naranjo-Ortiz M."/>
            <person name="Looney B."/>
            <person name="Konkel Z."/>
            <person name="Slot J.C."/>
            <person name="Sakamoto Y."/>
            <person name="Steenwyk J.L."/>
            <person name="Rokas A."/>
            <person name="Carro J."/>
            <person name="Camarero S."/>
            <person name="Ferreira P."/>
            <person name="Molpeceres G."/>
            <person name="Ruiz-Duenas F.J."/>
            <person name="Serrano A."/>
            <person name="Henrissat B."/>
            <person name="Drula E."/>
            <person name="Hughes K.W."/>
            <person name="Mata J.L."/>
            <person name="Ishikawa N.K."/>
            <person name="Vargas-Isla R."/>
            <person name="Ushijima S."/>
            <person name="Smith C.A."/>
            <person name="Donoghue J."/>
            <person name="Ahrendt S."/>
            <person name="Andreopoulos W."/>
            <person name="He G."/>
            <person name="LaButti K."/>
            <person name="Lipzen A."/>
            <person name="Ng V."/>
            <person name="Riley R."/>
            <person name="Sandor L."/>
            <person name="Barry K."/>
            <person name="Martinez A.T."/>
            <person name="Xiao Y."/>
            <person name="Gibbons J.G."/>
            <person name="Terashima K."/>
            <person name="Grigoriev I.V."/>
            <person name="Hibbett D."/>
        </authorList>
    </citation>
    <scope>NUCLEOTIDE SEQUENCE [LARGE SCALE GENOMIC DNA]</scope>
    <source>
        <strain evidence="1 2">TFB7810</strain>
    </source>
</reference>
<evidence type="ECO:0000313" key="2">
    <source>
        <dbReference type="Proteomes" id="UP001142393"/>
    </source>
</evidence>
<dbReference type="PANTHER" id="PTHR34987:SF6">
    <property type="entry name" value="ALPHA-L-RHAMNOSIDASE SIX-HAIRPIN GLYCOSIDASE DOMAIN-CONTAINING PROTEIN"/>
    <property type="match status" value="1"/>
</dbReference>
<gene>
    <name evidence="1" type="ORF">DFH05DRAFT_1389962</name>
</gene>
<dbReference type="Gene3D" id="1.50.10.10">
    <property type="match status" value="1"/>
</dbReference>